<organism evidence="11 12">
    <name type="scientific">Candidatus Arcanibacter lacustris</name>
    <dbReference type="NCBI Taxonomy" id="1607817"/>
    <lineage>
        <taxon>Bacteria</taxon>
        <taxon>Pseudomonadati</taxon>
        <taxon>Pseudomonadota</taxon>
        <taxon>Alphaproteobacteria</taxon>
        <taxon>Rickettsiales</taxon>
        <taxon>Candidatus Arcanibacter</taxon>
    </lineage>
</organism>
<dbReference type="Pfam" id="PF14572">
    <property type="entry name" value="Pribosyl_synth"/>
    <property type="match status" value="1"/>
</dbReference>
<dbReference type="PANTHER" id="PTHR10210">
    <property type="entry name" value="RIBOSE-PHOSPHATE DIPHOSPHOKINASE FAMILY MEMBER"/>
    <property type="match status" value="1"/>
</dbReference>
<proteinExistence type="predicted"/>
<keyword evidence="3" id="KW-0479">Metal-binding</keyword>
<dbReference type="InterPro" id="IPR005946">
    <property type="entry name" value="Rib-P_diPkinase"/>
</dbReference>
<keyword evidence="12" id="KW-1185">Reference proteome</keyword>
<dbReference type="FunFam" id="3.40.50.2020:FF:000007">
    <property type="entry name" value="Ribose-phosphate pyrophosphokinase"/>
    <property type="match status" value="1"/>
</dbReference>
<keyword evidence="6 11" id="KW-0418">Kinase</keyword>
<keyword evidence="5" id="KW-0547">Nucleotide-binding</keyword>
<dbReference type="NCBIfam" id="TIGR01251">
    <property type="entry name" value="ribP_PPkin"/>
    <property type="match status" value="1"/>
</dbReference>
<dbReference type="GO" id="GO:0006164">
    <property type="term" value="P:purine nucleotide biosynthetic process"/>
    <property type="evidence" value="ECO:0007669"/>
    <property type="project" value="TreeGrafter"/>
</dbReference>
<comment type="caution">
    <text evidence="11">The sequence shown here is derived from an EMBL/GenBank/DDBJ whole genome shotgun (WGS) entry which is preliminary data.</text>
</comment>
<dbReference type="GO" id="GO:0005737">
    <property type="term" value="C:cytoplasm"/>
    <property type="evidence" value="ECO:0007669"/>
    <property type="project" value="TreeGrafter"/>
</dbReference>
<feature type="domain" description="Ribose-phosphate pyrophosphokinase N-terminal" evidence="10">
    <location>
        <begin position="1"/>
        <end position="117"/>
    </location>
</feature>
<dbReference type="InterPro" id="IPR029057">
    <property type="entry name" value="PRTase-like"/>
</dbReference>
<evidence type="ECO:0000256" key="5">
    <source>
        <dbReference type="ARBA" id="ARBA00022741"/>
    </source>
</evidence>
<keyword evidence="4" id="KW-0545">Nucleotide biosynthesis</keyword>
<accession>A0A0F5MQ80</accession>
<dbReference type="InterPro" id="IPR000836">
    <property type="entry name" value="PRTase_dom"/>
</dbReference>
<evidence type="ECO:0000256" key="2">
    <source>
        <dbReference type="ARBA" id="ARBA00022679"/>
    </source>
</evidence>
<evidence type="ECO:0000256" key="8">
    <source>
        <dbReference type="ARBA" id="ARBA00022842"/>
    </source>
</evidence>
<reference evidence="11 12" key="1">
    <citation type="submission" date="2015-02" db="EMBL/GenBank/DDBJ databases">
        <title>Single cell genomics of a rare environmental alphaproteobacterium provides unique insights into Rickettsiaceae evolution.</title>
        <authorList>
            <person name="Martijn J."/>
            <person name="Schulz F."/>
            <person name="Zaremba-Niedzwiedzka K."/>
            <person name="Viklund J."/>
            <person name="Stepanauskas R."/>
            <person name="Andersson S.G.E."/>
            <person name="Horn M."/>
            <person name="Guy L."/>
            <person name="Ettema T.J.G."/>
        </authorList>
    </citation>
    <scope>NUCLEOTIDE SEQUENCE [LARGE SCALE GENOMIC DNA]</scope>
    <source>
        <strain evidence="11 12">SCGC AAA041-L04</strain>
    </source>
</reference>
<dbReference type="GO" id="GO:0005524">
    <property type="term" value="F:ATP binding"/>
    <property type="evidence" value="ECO:0007669"/>
    <property type="project" value="UniProtKB-KW"/>
</dbReference>
<protein>
    <recommendedName>
        <fullName evidence="1">ribose-phosphate diphosphokinase</fullName>
        <ecNumber evidence="1">2.7.6.1</ecNumber>
    </recommendedName>
</protein>
<evidence type="ECO:0000256" key="9">
    <source>
        <dbReference type="ARBA" id="ARBA00049535"/>
    </source>
</evidence>
<evidence type="ECO:0000259" key="10">
    <source>
        <dbReference type="Pfam" id="PF13793"/>
    </source>
</evidence>
<dbReference type="PATRIC" id="fig|1607817.3.peg.57"/>
<evidence type="ECO:0000313" key="12">
    <source>
        <dbReference type="Proteomes" id="UP000033358"/>
    </source>
</evidence>
<evidence type="ECO:0000256" key="1">
    <source>
        <dbReference type="ARBA" id="ARBA00013247"/>
    </source>
</evidence>
<sequence length="294" mass="32572">MKILSTTNSVDLAKKIANRILCEYINTDVTRFNDLELRIQIEKNLNSEEAVIISSISSPANDHLMELLLIADAAKNAHASKITAIITYFGYGRQDRISYNYSPISAKLVAGLIEAAGIDKIITLDLHSTSISDFFNIEHYNITSLPLFIDDIKKIPNCMIISPDEGGIFRAQEYASKLNLDLAYIDKIRDENNICHMNNISQNVINKNCVIIDDIIDSASTICKASQLLMQKGATSVCAYITHGVLSKDAIKKIEDSSLTKITITNSIVNNITSNKFQILDIEPLFSSKPTPTI</sequence>
<dbReference type="PANTHER" id="PTHR10210:SF32">
    <property type="entry name" value="RIBOSE-PHOSPHATE PYROPHOSPHOKINASE 2"/>
    <property type="match status" value="1"/>
</dbReference>
<dbReference type="NCBIfam" id="NF002320">
    <property type="entry name" value="PRK01259.1"/>
    <property type="match status" value="1"/>
</dbReference>
<keyword evidence="2 11" id="KW-0808">Transferase</keyword>
<name>A0A0F5MQ80_9RICK</name>
<dbReference type="SMART" id="SM01400">
    <property type="entry name" value="Pribosyltran_N"/>
    <property type="match status" value="1"/>
</dbReference>
<dbReference type="GO" id="GO:0000287">
    <property type="term" value="F:magnesium ion binding"/>
    <property type="evidence" value="ECO:0007669"/>
    <property type="project" value="InterPro"/>
</dbReference>
<dbReference type="CDD" id="cd06223">
    <property type="entry name" value="PRTases_typeI"/>
    <property type="match status" value="1"/>
</dbReference>
<dbReference type="Pfam" id="PF13793">
    <property type="entry name" value="Pribosyltran_N"/>
    <property type="match status" value="1"/>
</dbReference>
<keyword evidence="7" id="KW-0067">ATP-binding</keyword>
<dbReference type="EMBL" id="JYHA01000015">
    <property type="protein sequence ID" value="KKB96851.1"/>
    <property type="molecule type" value="Genomic_DNA"/>
</dbReference>
<evidence type="ECO:0000256" key="7">
    <source>
        <dbReference type="ARBA" id="ARBA00022840"/>
    </source>
</evidence>
<dbReference type="GO" id="GO:0006015">
    <property type="term" value="P:5-phosphoribose 1-diphosphate biosynthetic process"/>
    <property type="evidence" value="ECO:0007669"/>
    <property type="project" value="TreeGrafter"/>
</dbReference>
<dbReference type="SUPFAM" id="SSF53271">
    <property type="entry name" value="PRTase-like"/>
    <property type="match status" value="2"/>
</dbReference>
<dbReference type="GO" id="GO:0004749">
    <property type="term" value="F:ribose phosphate diphosphokinase activity"/>
    <property type="evidence" value="ECO:0007669"/>
    <property type="project" value="UniProtKB-EC"/>
</dbReference>
<evidence type="ECO:0000256" key="6">
    <source>
        <dbReference type="ARBA" id="ARBA00022777"/>
    </source>
</evidence>
<dbReference type="EC" id="2.7.6.1" evidence="1"/>
<gene>
    <name evidence="11" type="primary">prs</name>
    <name evidence="11" type="ORF">SZ25_00057</name>
</gene>
<dbReference type="GO" id="GO:0016301">
    <property type="term" value="F:kinase activity"/>
    <property type="evidence" value="ECO:0007669"/>
    <property type="project" value="UniProtKB-KW"/>
</dbReference>
<keyword evidence="8" id="KW-0460">Magnesium</keyword>
<dbReference type="GO" id="GO:0002189">
    <property type="term" value="C:ribose phosphate diphosphokinase complex"/>
    <property type="evidence" value="ECO:0007669"/>
    <property type="project" value="TreeGrafter"/>
</dbReference>
<evidence type="ECO:0000313" key="11">
    <source>
        <dbReference type="EMBL" id="KKB96851.1"/>
    </source>
</evidence>
<dbReference type="Proteomes" id="UP000033358">
    <property type="component" value="Unassembled WGS sequence"/>
</dbReference>
<dbReference type="Gene3D" id="3.40.50.2020">
    <property type="match status" value="2"/>
</dbReference>
<evidence type="ECO:0000256" key="4">
    <source>
        <dbReference type="ARBA" id="ARBA00022727"/>
    </source>
</evidence>
<dbReference type="AlphaFoldDB" id="A0A0F5MQ80"/>
<dbReference type="InterPro" id="IPR029099">
    <property type="entry name" value="Pribosyltran_N"/>
</dbReference>
<evidence type="ECO:0000256" key="3">
    <source>
        <dbReference type="ARBA" id="ARBA00022723"/>
    </source>
</evidence>
<comment type="catalytic activity">
    <reaction evidence="9">
        <text>D-ribose 5-phosphate + ATP = 5-phospho-alpha-D-ribose 1-diphosphate + AMP + H(+)</text>
        <dbReference type="Rhea" id="RHEA:15609"/>
        <dbReference type="ChEBI" id="CHEBI:15378"/>
        <dbReference type="ChEBI" id="CHEBI:30616"/>
        <dbReference type="ChEBI" id="CHEBI:58017"/>
        <dbReference type="ChEBI" id="CHEBI:78346"/>
        <dbReference type="ChEBI" id="CHEBI:456215"/>
        <dbReference type="EC" id="2.7.6.1"/>
    </reaction>
</comment>